<protein>
    <submittedName>
        <fullName evidence="7">E3 ubiquitin-protein ligase RBBP6</fullName>
    </submittedName>
</protein>
<gene>
    <name evidence="7" type="primary">RBBP6</name>
    <name evidence="7" type="ORF">RLOC_00009011</name>
</gene>
<evidence type="ECO:0000256" key="3">
    <source>
        <dbReference type="ARBA" id="ARBA00022771"/>
    </source>
</evidence>
<dbReference type="GO" id="GO:0006397">
    <property type="term" value="P:mRNA processing"/>
    <property type="evidence" value="ECO:0007669"/>
    <property type="project" value="InterPro"/>
</dbReference>
<evidence type="ECO:0000256" key="4">
    <source>
        <dbReference type="ARBA" id="ARBA00022833"/>
    </source>
</evidence>
<dbReference type="GO" id="GO:0006511">
    <property type="term" value="P:ubiquitin-dependent protein catabolic process"/>
    <property type="evidence" value="ECO:0007669"/>
    <property type="project" value="TreeGrafter"/>
</dbReference>
<accession>A0A218V1N2</accession>
<dbReference type="GO" id="GO:0016567">
    <property type="term" value="P:protein ubiquitination"/>
    <property type="evidence" value="ECO:0007669"/>
    <property type="project" value="InterPro"/>
</dbReference>
<dbReference type="GO" id="GO:0061630">
    <property type="term" value="F:ubiquitin protein ligase activity"/>
    <property type="evidence" value="ECO:0007669"/>
    <property type="project" value="InterPro"/>
</dbReference>
<dbReference type="SMART" id="SM01180">
    <property type="entry name" value="DWNN"/>
    <property type="match status" value="1"/>
</dbReference>
<dbReference type="GO" id="GO:0005634">
    <property type="term" value="C:nucleus"/>
    <property type="evidence" value="ECO:0007669"/>
    <property type="project" value="UniProtKB-SubCell"/>
</dbReference>
<dbReference type="EMBL" id="MUZQ01000070">
    <property type="protein sequence ID" value="OWK59836.1"/>
    <property type="molecule type" value="Genomic_DNA"/>
</dbReference>
<organism evidence="7 8">
    <name type="scientific">Lonchura striata</name>
    <name type="common">white-rumped munia</name>
    <dbReference type="NCBI Taxonomy" id="40157"/>
    <lineage>
        <taxon>Eukaryota</taxon>
        <taxon>Metazoa</taxon>
        <taxon>Chordata</taxon>
        <taxon>Craniata</taxon>
        <taxon>Vertebrata</taxon>
        <taxon>Euteleostomi</taxon>
        <taxon>Archelosauria</taxon>
        <taxon>Archosauria</taxon>
        <taxon>Dinosauria</taxon>
        <taxon>Saurischia</taxon>
        <taxon>Theropoda</taxon>
        <taxon>Coelurosauria</taxon>
        <taxon>Aves</taxon>
        <taxon>Neognathae</taxon>
        <taxon>Neoaves</taxon>
        <taxon>Telluraves</taxon>
        <taxon>Australaves</taxon>
        <taxon>Passeriformes</taxon>
        <taxon>Passeroidea</taxon>
        <taxon>Estrildidae</taxon>
        <taxon>Estrildinae</taxon>
        <taxon>Lonchura</taxon>
    </lineage>
</organism>
<evidence type="ECO:0000313" key="8">
    <source>
        <dbReference type="Proteomes" id="UP000197619"/>
    </source>
</evidence>
<dbReference type="Gene3D" id="3.10.20.90">
    <property type="entry name" value="Phosphatidylinositol 3-kinase Catalytic Subunit, Chain A, domain 1"/>
    <property type="match status" value="1"/>
</dbReference>
<evidence type="ECO:0000256" key="5">
    <source>
        <dbReference type="ARBA" id="ARBA00023242"/>
    </source>
</evidence>
<keyword evidence="3" id="KW-0863">Zinc-finger</keyword>
<keyword evidence="4" id="KW-0862">Zinc</keyword>
<proteinExistence type="predicted"/>
<keyword evidence="8" id="KW-1185">Reference proteome</keyword>
<evidence type="ECO:0000313" key="7">
    <source>
        <dbReference type="EMBL" id="OWK59836.1"/>
    </source>
</evidence>
<evidence type="ECO:0000256" key="1">
    <source>
        <dbReference type="ARBA" id="ARBA00004123"/>
    </source>
</evidence>
<dbReference type="AlphaFoldDB" id="A0A218V1N2"/>
<evidence type="ECO:0000256" key="2">
    <source>
        <dbReference type="ARBA" id="ARBA00022723"/>
    </source>
</evidence>
<keyword evidence="5" id="KW-0539">Nucleus</keyword>
<dbReference type="Pfam" id="PF08783">
    <property type="entry name" value="DWNN"/>
    <property type="match status" value="1"/>
</dbReference>
<evidence type="ECO:0000259" key="6">
    <source>
        <dbReference type="PROSITE" id="PS51282"/>
    </source>
</evidence>
<dbReference type="InterPro" id="IPR014891">
    <property type="entry name" value="DWNN_domain"/>
</dbReference>
<dbReference type="InterPro" id="IPR033489">
    <property type="entry name" value="RBBP6"/>
</dbReference>
<keyword evidence="2" id="KW-0479">Metal-binding</keyword>
<feature type="domain" description="DWNN" evidence="6">
    <location>
        <begin position="4"/>
        <end position="75"/>
    </location>
</feature>
<reference evidence="7 8" key="1">
    <citation type="submission" date="2017-05" db="EMBL/GenBank/DDBJ databases">
        <title>Genome of assembly of the Bengalese finch, Lonchura striata domestica.</title>
        <authorList>
            <person name="Colquitt B.M."/>
            <person name="Brainard M.S."/>
        </authorList>
    </citation>
    <scope>NUCLEOTIDE SEQUENCE [LARGE SCALE GENOMIC DNA]</scope>
    <source>
        <strain evidence="7">White83orange57</strain>
    </source>
</reference>
<name>A0A218V1N2_9PASE</name>
<feature type="non-terminal residue" evidence="7">
    <location>
        <position position="133"/>
    </location>
</feature>
<comment type="subcellular location">
    <subcellularLocation>
        <location evidence="1">Nucleus</location>
    </subcellularLocation>
</comment>
<sequence length="133" mass="15318">MSSVHYKFSSKLSYDVVTFRGPSISVGDLKRQIMARERLKVANCDLQILKAETSEEYSDDAQIPKNVSVIVKRVPARAICIEGIKREEFMKTNFHIHSKWFEVQTPNLAEANATEEDKIKAMMIQSCRYYEPL</sequence>
<dbReference type="GO" id="GO:0008270">
    <property type="term" value="F:zinc ion binding"/>
    <property type="evidence" value="ECO:0007669"/>
    <property type="project" value="UniProtKB-KW"/>
</dbReference>
<dbReference type="PANTHER" id="PTHR15439:SF0">
    <property type="entry name" value="CELL DIVISION CYCLE AND APOPTOSIS REGULATOR PROTEIN 1-RELATED"/>
    <property type="match status" value="1"/>
</dbReference>
<comment type="caution">
    <text evidence="7">The sequence shown here is derived from an EMBL/GenBank/DDBJ whole genome shotgun (WGS) entry which is preliminary data.</text>
</comment>
<dbReference type="Proteomes" id="UP000197619">
    <property type="component" value="Unassembled WGS sequence"/>
</dbReference>
<dbReference type="PROSITE" id="PS51282">
    <property type="entry name" value="DWNN"/>
    <property type="match status" value="1"/>
</dbReference>
<dbReference type="PANTHER" id="PTHR15439">
    <property type="entry name" value="RETINOBLASTOMA-BINDING PROTEIN 6"/>
    <property type="match status" value="1"/>
</dbReference>